<dbReference type="EMBL" id="SZNT01000464">
    <property type="protein sequence ID" value="TKH07780.1"/>
    <property type="molecule type" value="Genomic_DNA"/>
</dbReference>
<name>A0A9X8ZDP3_9BACI</name>
<protein>
    <submittedName>
        <fullName evidence="1">Uncharacterized protein</fullName>
    </submittedName>
</protein>
<dbReference type="AlphaFoldDB" id="A0A9X8ZDP3"/>
<dbReference type="Proteomes" id="UP000309170">
    <property type="component" value="Unassembled WGS sequence"/>
</dbReference>
<dbReference type="RefSeq" id="WP_137019820.1">
    <property type="nucleotide sequence ID" value="NZ_SZNS01000068.1"/>
</dbReference>
<proteinExistence type="predicted"/>
<reference evidence="1 2" key="1">
    <citation type="journal article" date="2019" name="Environ. Microbiol.">
        <title>An active ?-lactamase is a part of an orchestrated cell wall stress resistance network of Bacillus subtilis and related rhizosphere species.</title>
        <authorList>
            <person name="Bucher T."/>
            <person name="Keren-Paz A."/>
            <person name="Hausser J."/>
            <person name="Olender T."/>
            <person name="Cytryn E."/>
            <person name="Kolodkin-Gal I."/>
        </authorList>
    </citation>
    <scope>NUCLEOTIDE SEQUENCE [LARGE SCALE GENOMIC DNA]</scope>
    <source>
        <strain evidence="1 2">I4</strain>
    </source>
</reference>
<gene>
    <name evidence="1" type="ORF">FC678_22230</name>
</gene>
<evidence type="ECO:0000313" key="1">
    <source>
        <dbReference type="EMBL" id="TKH07780.1"/>
    </source>
</evidence>
<evidence type="ECO:0000313" key="2">
    <source>
        <dbReference type="Proteomes" id="UP000309170"/>
    </source>
</evidence>
<organism evidence="1 2">
    <name type="scientific">Peribacillus simplex</name>
    <dbReference type="NCBI Taxonomy" id="1478"/>
    <lineage>
        <taxon>Bacteria</taxon>
        <taxon>Bacillati</taxon>
        <taxon>Bacillota</taxon>
        <taxon>Bacilli</taxon>
        <taxon>Bacillales</taxon>
        <taxon>Bacillaceae</taxon>
        <taxon>Peribacillus</taxon>
    </lineage>
</organism>
<accession>A0A9X8ZDP3</accession>
<sequence length="134" mass="15905">MKLLWAKMHRKYSNFYFNRSDPDEVTRIFFIAVFLFTYLHLQTYSYATETNISEKSRVLLNVKDTKGISYDVHFFAPKETKTDYYLCSTGDEVFIGNYSFLIQKQGENDIKTTSIILKDYPYNQTQRTRVSDNI</sequence>
<comment type="caution">
    <text evidence="1">The sequence shown here is derived from an EMBL/GenBank/DDBJ whole genome shotgun (WGS) entry which is preliminary data.</text>
</comment>